<evidence type="ECO:0000256" key="1">
    <source>
        <dbReference type="ARBA" id="ARBA00001971"/>
    </source>
</evidence>
<evidence type="ECO:0000256" key="3">
    <source>
        <dbReference type="ARBA" id="ARBA00022617"/>
    </source>
</evidence>
<dbReference type="RefSeq" id="XP_007786840.1">
    <property type="nucleotide sequence ID" value="XM_007788650.1"/>
</dbReference>
<evidence type="ECO:0000256" key="10">
    <source>
        <dbReference type="SAM" id="Phobius"/>
    </source>
</evidence>
<dbReference type="InterPro" id="IPR036396">
    <property type="entry name" value="Cyt_P450_sf"/>
</dbReference>
<keyword evidence="7 9" id="KW-0503">Monooxygenase</keyword>
<keyword evidence="6 8" id="KW-0408">Iron</keyword>
<dbReference type="AlphaFoldDB" id="U1GDL6"/>
<keyword evidence="10" id="KW-0812">Transmembrane</keyword>
<dbReference type="InterPro" id="IPR017972">
    <property type="entry name" value="Cyt_P450_CS"/>
</dbReference>
<dbReference type="InterPro" id="IPR001128">
    <property type="entry name" value="Cyt_P450"/>
</dbReference>
<keyword evidence="12" id="KW-1185">Reference proteome</keyword>
<keyword evidence="10" id="KW-1133">Transmembrane helix</keyword>
<evidence type="ECO:0000256" key="9">
    <source>
        <dbReference type="RuleBase" id="RU000461"/>
    </source>
</evidence>
<dbReference type="EMBL" id="KE720798">
    <property type="protein sequence ID" value="ERF75682.1"/>
    <property type="molecule type" value="Genomic_DNA"/>
</dbReference>
<evidence type="ECO:0000313" key="12">
    <source>
        <dbReference type="Proteomes" id="UP000019373"/>
    </source>
</evidence>
<comment type="cofactor">
    <cofactor evidence="1 8">
        <name>heme</name>
        <dbReference type="ChEBI" id="CHEBI:30413"/>
    </cofactor>
</comment>
<evidence type="ECO:0000313" key="11">
    <source>
        <dbReference type="EMBL" id="ERF75682.1"/>
    </source>
</evidence>
<evidence type="ECO:0000256" key="8">
    <source>
        <dbReference type="PIRSR" id="PIRSR602401-1"/>
    </source>
</evidence>
<dbReference type="PANTHER" id="PTHR24305:SF157">
    <property type="entry name" value="N-ACETYLTRYPTOPHAN 6-HYDROXYLASE IVOC-RELATED"/>
    <property type="match status" value="1"/>
</dbReference>
<keyword evidence="4 8" id="KW-0479">Metal-binding</keyword>
<dbReference type="CDD" id="cd11062">
    <property type="entry name" value="CYP58-like"/>
    <property type="match status" value="1"/>
</dbReference>
<evidence type="ECO:0000256" key="6">
    <source>
        <dbReference type="ARBA" id="ARBA00023004"/>
    </source>
</evidence>
<dbReference type="PRINTS" id="PR00385">
    <property type="entry name" value="P450"/>
</dbReference>
<dbReference type="PRINTS" id="PR00463">
    <property type="entry name" value="EP450I"/>
</dbReference>
<accession>U1GDL6</accession>
<feature type="transmembrane region" description="Helical" evidence="10">
    <location>
        <begin position="7"/>
        <end position="30"/>
    </location>
</feature>
<dbReference type="OrthoDB" id="3945418at2759"/>
<dbReference type="Gene3D" id="1.10.630.10">
    <property type="entry name" value="Cytochrome P450"/>
    <property type="match status" value="1"/>
</dbReference>
<proteinExistence type="inferred from homology"/>
<sequence length="503" mass="56818">MALPISLFAWTLVLTWLGLKLYTLIFNIYFHPLRKYPGPLRAAATTWWRTYIEAFKKENWTDVLIRLHEEYGDVVRVEPNEVLHFSKPSAYHDIYNSTARWNKDSFLYECFGVEKSSFGFLTYNEAKLRRDVLQPLFSRRAILGMQSLVRQNIDHLAGALAKNNEDGVPSDLFSAFHAFTLDTITTFCFARSTNAMDAPGFMASIIESVQAATSSNMLFKHFPLLRKTIFSLPPWLACRVSPATAGVPKFRLALERQIKQFMANPESLKNQPHPIIYHRLLDPEAQKDHPVLGPIDLLHEAHTLLGAGSDTVGNTLMTGFFHILSQPSLYARLQEEVLTVWPHLHDPPKLETLEALPLLTAATKEALRMTPAVPSPCTRVVPATGATISGMEIPPGTVVGMSSILVHNSSEIFKSPEVYDPDRWLAGDSHMLDQGFVPFSKGPRSCLGINLAWCELYIAFATMLRRFEMRIDGTVVEDLVWRDCFVPHYYGKHLQAWCQPVTT</sequence>
<comment type="similarity">
    <text evidence="2 9">Belongs to the cytochrome P450 family.</text>
</comment>
<dbReference type="eggNOG" id="KOG0158">
    <property type="taxonomic scope" value="Eukaryota"/>
</dbReference>
<dbReference type="GO" id="GO:0005506">
    <property type="term" value="F:iron ion binding"/>
    <property type="evidence" value="ECO:0007669"/>
    <property type="project" value="InterPro"/>
</dbReference>
<protein>
    <recommendedName>
        <fullName evidence="13">Trichodiene oxygenase</fullName>
    </recommendedName>
</protein>
<dbReference type="PROSITE" id="PS00086">
    <property type="entry name" value="CYTOCHROME_P450"/>
    <property type="match status" value="1"/>
</dbReference>
<keyword evidence="3 8" id="KW-0349">Heme</keyword>
<feature type="binding site" description="axial binding residue" evidence="8">
    <location>
        <position position="446"/>
    </location>
    <ligand>
        <name>heme</name>
        <dbReference type="ChEBI" id="CHEBI:30413"/>
    </ligand>
    <ligandPart>
        <name>Fe</name>
        <dbReference type="ChEBI" id="CHEBI:18248"/>
    </ligandPart>
</feature>
<evidence type="ECO:0000256" key="4">
    <source>
        <dbReference type="ARBA" id="ARBA00022723"/>
    </source>
</evidence>
<reference evidence="12" key="1">
    <citation type="journal article" date="2014" name="BMC Genomics">
        <title>Genome characteristics reveal the impact of lichenization on lichen-forming fungus Endocarpon pusillum Hedwig (Verrucariales, Ascomycota).</title>
        <authorList>
            <person name="Wang Y.-Y."/>
            <person name="Liu B."/>
            <person name="Zhang X.-Y."/>
            <person name="Zhou Q.-M."/>
            <person name="Zhang T."/>
            <person name="Li H."/>
            <person name="Yu Y.-F."/>
            <person name="Zhang X.-L."/>
            <person name="Hao X.-Y."/>
            <person name="Wang M."/>
            <person name="Wang L."/>
            <person name="Wei J.-C."/>
        </authorList>
    </citation>
    <scope>NUCLEOTIDE SEQUENCE [LARGE SCALE GENOMIC DNA]</scope>
    <source>
        <strain evidence="12">Z07020 / HMAS-L-300199</strain>
    </source>
</reference>
<dbReference type="GO" id="GO:0004497">
    <property type="term" value="F:monooxygenase activity"/>
    <property type="evidence" value="ECO:0007669"/>
    <property type="project" value="UniProtKB-KW"/>
</dbReference>
<dbReference type="GO" id="GO:0016705">
    <property type="term" value="F:oxidoreductase activity, acting on paired donors, with incorporation or reduction of molecular oxygen"/>
    <property type="evidence" value="ECO:0007669"/>
    <property type="project" value="InterPro"/>
</dbReference>
<dbReference type="GO" id="GO:0020037">
    <property type="term" value="F:heme binding"/>
    <property type="evidence" value="ECO:0007669"/>
    <property type="project" value="InterPro"/>
</dbReference>
<evidence type="ECO:0000256" key="5">
    <source>
        <dbReference type="ARBA" id="ARBA00023002"/>
    </source>
</evidence>
<dbReference type="InterPro" id="IPR002401">
    <property type="entry name" value="Cyt_P450_E_grp-I"/>
</dbReference>
<dbReference type="OMA" id="WCELYIA"/>
<dbReference type="Pfam" id="PF00067">
    <property type="entry name" value="p450"/>
    <property type="match status" value="1"/>
</dbReference>
<keyword evidence="10" id="KW-0472">Membrane</keyword>
<dbReference type="InterPro" id="IPR050121">
    <property type="entry name" value="Cytochrome_P450_monoxygenase"/>
</dbReference>
<evidence type="ECO:0008006" key="13">
    <source>
        <dbReference type="Google" id="ProtNLM"/>
    </source>
</evidence>
<evidence type="ECO:0000256" key="2">
    <source>
        <dbReference type="ARBA" id="ARBA00010617"/>
    </source>
</evidence>
<dbReference type="HOGENOM" id="CLU_001570_14_4_1"/>
<dbReference type="SUPFAM" id="SSF48264">
    <property type="entry name" value="Cytochrome P450"/>
    <property type="match status" value="1"/>
</dbReference>
<gene>
    <name evidence="11" type="ORF">EPUS_01511</name>
</gene>
<dbReference type="Proteomes" id="UP000019373">
    <property type="component" value="Unassembled WGS sequence"/>
</dbReference>
<keyword evidence="5 9" id="KW-0560">Oxidoreductase</keyword>
<name>U1GDL6_ENDPU</name>
<organism evidence="11 12">
    <name type="scientific">Endocarpon pusillum (strain Z07020 / HMAS-L-300199)</name>
    <name type="common">Lichen-forming fungus</name>
    <dbReference type="NCBI Taxonomy" id="1263415"/>
    <lineage>
        <taxon>Eukaryota</taxon>
        <taxon>Fungi</taxon>
        <taxon>Dikarya</taxon>
        <taxon>Ascomycota</taxon>
        <taxon>Pezizomycotina</taxon>
        <taxon>Eurotiomycetes</taxon>
        <taxon>Chaetothyriomycetidae</taxon>
        <taxon>Verrucariales</taxon>
        <taxon>Verrucariaceae</taxon>
        <taxon>Endocarpon</taxon>
    </lineage>
</organism>
<evidence type="ECO:0000256" key="7">
    <source>
        <dbReference type="ARBA" id="ARBA00023033"/>
    </source>
</evidence>
<dbReference type="PANTHER" id="PTHR24305">
    <property type="entry name" value="CYTOCHROME P450"/>
    <property type="match status" value="1"/>
</dbReference>
<dbReference type="GeneID" id="19236567"/>